<dbReference type="PANTHER" id="PTHR42648">
    <property type="entry name" value="TRANSPOSASE, PUTATIVE-RELATED"/>
    <property type="match status" value="1"/>
</dbReference>
<evidence type="ECO:0000256" key="6">
    <source>
        <dbReference type="ARBA" id="ARBA00022908"/>
    </source>
</evidence>
<evidence type="ECO:0000256" key="5">
    <source>
        <dbReference type="ARBA" id="ARBA00022842"/>
    </source>
</evidence>
<keyword evidence="7" id="KW-0695">RNA-directed DNA polymerase</keyword>
<dbReference type="GO" id="GO:0016787">
    <property type="term" value="F:hydrolase activity"/>
    <property type="evidence" value="ECO:0007669"/>
    <property type="project" value="UniProtKB-KW"/>
</dbReference>
<dbReference type="GO" id="GO:0006310">
    <property type="term" value="P:DNA recombination"/>
    <property type="evidence" value="ECO:0007669"/>
    <property type="project" value="UniProtKB-KW"/>
</dbReference>
<keyword evidence="9" id="KW-0233">DNA recombination</keyword>
<keyword evidence="8" id="KW-0548">Nucleotidyltransferase</keyword>
<dbReference type="GO" id="GO:0003964">
    <property type="term" value="F:RNA-directed DNA polymerase activity"/>
    <property type="evidence" value="ECO:0007669"/>
    <property type="project" value="UniProtKB-KW"/>
</dbReference>
<evidence type="ECO:0000256" key="3">
    <source>
        <dbReference type="ARBA" id="ARBA00022759"/>
    </source>
</evidence>
<dbReference type="GO" id="GO:0003887">
    <property type="term" value="F:DNA-directed DNA polymerase activity"/>
    <property type="evidence" value="ECO:0007669"/>
    <property type="project" value="UniProtKB-KW"/>
</dbReference>
<dbReference type="InterPro" id="IPR057670">
    <property type="entry name" value="SH3_retrovirus"/>
</dbReference>
<keyword evidence="1" id="KW-0540">Nuclease</keyword>
<comment type="caution">
    <text evidence="11">The sequence shown here is derived from an EMBL/GenBank/DDBJ whole genome shotgun (WGS) entry which is preliminary data.</text>
</comment>
<evidence type="ECO:0000256" key="2">
    <source>
        <dbReference type="ARBA" id="ARBA00022723"/>
    </source>
</evidence>
<dbReference type="PANTHER" id="PTHR42648:SF11">
    <property type="entry name" value="TRANSPOSON TY4-P GAG-POL POLYPROTEIN"/>
    <property type="match status" value="1"/>
</dbReference>
<keyword evidence="12" id="KW-1185">Reference proteome</keyword>
<accession>A0AAW1KJE1</accession>
<name>A0AAW1KJE1_POPJA</name>
<keyword evidence="3" id="KW-0255">Endonuclease</keyword>
<keyword evidence="4" id="KW-0378">Hydrolase</keyword>
<dbReference type="GO" id="GO:0015074">
    <property type="term" value="P:DNA integration"/>
    <property type="evidence" value="ECO:0007669"/>
    <property type="project" value="UniProtKB-KW"/>
</dbReference>
<keyword evidence="6" id="KW-0229">DNA integration</keyword>
<dbReference type="Pfam" id="PF25597">
    <property type="entry name" value="SH3_retrovirus"/>
    <property type="match status" value="1"/>
</dbReference>
<sequence>MLIGSGLPKTLWPEAVRTATYLLNRSTNSTCVGSTPYEKWFGLKPDLSHVKIFGSDCFVQVPKQTGRKKWDEKARKVFLVGFEPTSKNFRLYDANNQKVFISCNVKFNETQADMCVIQDEVEDNAKATEEVTEVKDKESQVENSVNASSFLGGTDEDGDKTLINANDLDQNERSHQRYDLRSEIHPPSRLIAAGYSAVVIEPKTYEEAIRSAKSTHWESAMDEDDADPCVFVRNQNNKVIIIAIYVDDGLVAASDGKEIVVRNQNNKVIIIAIYVDDGLVAASDAKEIEEVISYLQHHFEVKALDAKCFLTAYLPMVAFIRLSCYVAAPDCSDER</sequence>
<evidence type="ECO:0000256" key="1">
    <source>
        <dbReference type="ARBA" id="ARBA00022722"/>
    </source>
</evidence>
<keyword evidence="5" id="KW-0460">Magnesium</keyword>
<dbReference type="GO" id="GO:0004519">
    <property type="term" value="F:endonuclease activity"/>
    <property type="evidence" value="ECO:0007669"/>
    <property type="project" value="UniProtKB-KW"/>
</dbReference>
<dbReference type="AlphaFoldDB" id="A0AAW1KJE1"/>
<proteinExistence type="predicted"/>
<gene>
    <name evidence="11" type="ORF">QE152_g22188</name>
</gene>
<evidence type="ECO:0000313" key="12">
    <source>
        <dbReference type="Proteomes" id="UP001458880"/>
    </source>
</evidence>
<evidence type="ECO:0000256" key="7">
    <source>
        <dbReference type="ARBA" id="ARBA00022918"/>
    </source>
</evidence>
<keyword evidence="8" id="KW-0239">DNA-directed DNA polymerase</keyword>
<evidence type="ECO:0000256" key="8">
    <source>
        <dbReference type="ARBA" id="ARBA00022932"/>
    </source>
</evidence>
<dbReference type="InterPro" id="IPR039537">
    <property type="entry name" value="Retrotran_Ty1/copia-like"/>
</dbReference>
<dbReference type="GO" id="GO:0046872">
    <property type="term" value="F:metal ion binding"/>
    <property type="evidence" value="ECO:0007669"/>
    <property type="project" value="UniProtKB-KW"/>
</dbReference>
<evidence type="ECO:0000256" key="9">
    <source>
        <dbReference type="ARBA" id="ARBA00023172"/>
    </source>
</evidence>
<dbReference type="Proteomes" id="UP001458880">
    <property type="component" value="Unassembled WGS sequence"/>
</dbReference>
<protein>
    <recommendedName>
        <fullName evidence="10">Retroviral polymerase SH3-like domain-containing protein</fullName>
    </recommendedName>
</protein>
<keyword evidence="8" id="KW-0808">Transferase</keyword>
<keyword evidence="2" id="KW-0479">Metal-binding</keyword>
<evidence type="ECO:0000313" key="11">
    <source>
        <dbReference type="EMBL" id="KAK9720219.1"/>
    </source>
</evidence>
<evidence type="ECO:0000256" key="4">
    <source>
        <dbReference type="ARBA" id="ARBA00022801"/>
    </source>
</evidence>
<reference evidence="11 12" key="1">
    <citation type="journal article" date="2024" name="BMC Genomics">
        <title>De novo assembly and annotation of Popillia japonica's genome with initial clues to its potential as an invasive pest.</title>
        <authorList>
            <person name="Cucini C."/>
            <person name="Boschi S."/>
            <person name="Funari R."/>
            <person name="Cardaioli E."/>
            <person name="Iannotti N."/>
            <person name="Marturano G."/>
            <person name="Paoli F."/>
            <person name="Bruttini M."/>
            <person name="Carapelli A."/>
            <person name="Frati F."/>
            <person name="Nardi F."/>
        </authorList>
    </citation>
    <scope>NUCLEOTIDE SEQUENCE [LARGE SCALE GENOMIC DNA]</scope>
    <source>
        <strain evidence="11">DMR45628</strain>
    </source>
</reference>
<feature type="domain" description="Retroviral polymerase SH3-like" evidence="10">
    <location>
        <begin position="55"/>
        <end position="111"/>
    </location>
</feature>
<organism evidence="11 12">
    <name type="scientific">Popillia japonica</name>
    <name type="common">Japanese beetle</name>
    <dbReference type="NCBI Taxonomy" id="7064"/>
    <lineage>
        <taxon>Eukaryota</taxon>
        <taxon>Metazoa</taxon>
        <taxon>Ecdysozoa</taxon>
        <taxon>Arthropoda</taxon>
        <taxon>Hexapoda</taxon>
        <taxon>Insecta</taxon>
        <taxon>Pterygota</taxon>
        <taxon>Neoptera</taxon>
        <taxon>Endopterygota</taxon>
        <taxon>Coleoptera</taxon>
        <taxon>Polyphaga</taxon>
        <taxon>Scarabaeiformia</taxon>
        <taxon>Scarabaeidae</taxon>
        <taxon>Rutelinae</taxon>
        <taxon>Popillia</taxon>
    </lineage>
</organism>
<dbReference type="EMBL" id="JASPKY010000212">
    <property type="protein sequence ID" value="KAK9720219.1"/>
    <property type="molecule type" value="Genomic_DNA"/>
</dbReference>
<evidence type="ECO:0000259" key="10">
    <source>
        <dbReference type="Pfam" id="PF25597"/>
    </source>
</evidence>